<dbReference type="PANTHER" id="PTHR30203:SF20">
    <property type="entry name" value="MULTIDRUG RESISTANCE OUTER MEMBRANE PROTEIN MDTP-RELATED"/>
    <property type="match status" value="1"/>
</dbReference>
<reference evidence="11" key="2">
    <citation type="submission" date="2022-03" db="EMBL/GenBank/DDBJ databases">
        <title>Genome Encyclopedia of Bacteria and Archaea VI: Functional Genomics of Type Strains.</title>
        <authorList>
            <person name="Whitman W."/>
        </authorList>
    </citation>
    <scope>NUCLEOTIDE SEQUENCE</scope>
    <source>
        <strain evidence="11">HSC-15S17</strain>
    </source>
</reference>
<evidence type="ECO:0000256" key="8">
    <source>
        <dbReference type="ARBA" id="ARBA00023288"/>
    </source>
</evidence>
<feature type="chain" id="PRO_5041485760" evidence="9">
    <location>
        <begin position="25"/>
        <end position="485"/>
    </location>
</feature>
<gene>
    <name evidence="10" type="ORF">KVP70_32510</name>
    <name evidence="11" type="ORF">L1274_006557</name>
</gene>
<dbReference type="AlphaFoldDB" id="A0AA41HGD0"/>
<dbReference type="Pfam" id="PF02321">
    <property type="entry name" value="OEP"/>
    <property type="match status" value="2"/>
</dbReference>
<name>A0AA41HGD0_9BURK</name>
<evidence type="ECO:0000256" key="1">
    <source>
        <dbReference type="ARBA" id="ARBA00004370"/>
    </source>
</evidence>
<evidence type="ECO:0000313" key="11">
    <source>
        <dbReference type="EMBL" id="MCP2012786.1"/>
    </source>
</evidence>
<evidence type="ECO:0000256" key="3">
    <source>
        <dbReference type="ARBA" id="ARBA00022452"/>
    </source>
</evidence>
<accession>A0AA41HGD0</accession>
<dbReference type="GO" id="GO:0005886">
    <property type="term" value="C:plasma membrane"/>
    <property type="evidence" value="ECO:0007669"/>
    <property type="project" value="UniProtKB-SubCell"/>
</dbReference>
<evidence type="ECO:0000313" key="12">
    <source>
        <dbReference type="Proteomes" id="UP001155901"/>
    </source>
</evidence>
<keyword evidence="4 9" id="KW-0812">Transmembrane</keyword>
<dbReference type="GO" id="GO:0015562">
    <property type="term" value="F:efflux transmembrane transporter activity"/>
    <property type="evidence" value="ECO:0007669"/>
    <property type="project" value="InterPro"/>
</dbReference>
<comment type="caution">
    <text evidence="10">The sequence shown here is derived from an EMBL/GenBank/DDBJ whole genome shotgun (WGS) entry which is preliminary data.</text>
</comment>
<dbReference type="InterPro" id="IPR010131">
    <property type="entry name" value="MdtP/NodT-like"/>
</dbReference>
<dbReference type="InterPro" id="IPR003423">
    <property type="entry name" value="OMP_efflux"/>
</dbReference>
<evidence type="ECO:0000256" key="7">
    <source>
        <dbReference type="ARBA" id="ARBA00023139"/>
    </source>
</evidence>
<comment type="subcellular location">
    <subcellularLocation>
        <location evidence="9">Cell membrane</location>
        <topology evidence="9">Lipid-anchor</topology>
    </subcellularLocation>
    <subcellularLocation>
        <location evidence="1">Membrane</location>
    </subcellularLocation>
</comment>
<organism evidence="10 12">
    <name type="scientific">Duganella violaceipulchra</name>
    <dbReference type="NCBI Taxonomy" id="2849652"/>
    <lineage>
        <taxon>Bacteria</taxon>
        <taxon>Pseudomonadati</taxon>
        <taxon>Pseudomonadota</taxon>
        <taxon>Betaproteobacteria</taxon>
        <taxon>Burkholderiales</taxon>
        <taxon>Oxalobacteraceae</taxon>
        <taxon>Telluria group</taxon>
        <taxon>Duganella</taxon>
    </lineage>
</organism>
<protein>
    <submittedName>
        <fullName evidence="10">Efflux transporter outer membrane subunit</fullName>
    </submittedName>
    <submittedName>
        <fullName evidence="11">NodT family efflux transporter outer membrane factor (OMF) lipoprotein</fullName>
    </submittedName>
</protein>
<evidence type="ECO:0000313" key="10">
    <source>
        <dbReference type="EMBL" id="MBV6325640.1"/>
    </source>
</evidence>
<reference evidence="10" key="1">
    <citation type="submission" date="2021-07" db="EMBL/GenBank/DDBJ databases">
        <title>Characterization of violacein-producing bacteria and related species.</title>
        <authorList>
            <person name="Wilson H.S."/>
            <person name="De Leon M.E."/>
        </authorList>
    </citation>
    <scope>NUCLEOTIDE SEQUENCE</scope>
    <source>
        <strain evidence="10">HSC-15S17</strain>
    </source>
</reference>
<dbReference type="Proteomes" id="UP001162889">
    <property type="component" value="Unassembled WGS sequence"/>
</dbReference>
<evidence type="ECO:0000256" key="9">
    <source>
        <dbReference type="RuleBase" id="RU362097"/>
    </source>
</evidence>
<dbReference type="NCBIfam" id="TIGR01845">
    <property type="entry name" value="outer_NodT"/>
    <property type="match status" value="1"/>
</dbReference>
<evidence type="ECO:0000256" key="6">
    <source>
        <dbReference type="ARBA" id="ARBA00023136"/>
    </source>
</evidence>
<dbReference type="PANTHER" id="PTHR30203">
    <property type="entry name" value="OUTER MEMBRANE CATION EFFLUX PROTEIN"/>
    <property type="match status" value="1"/>
</dbReference>
<evidence type="ECO:0000256" key="2">
    <source>
        <dbReference type="ARBA" id="ARBA00007613"/>
    </source>
</evidence>
<dbReference type="Proteomes" id="UP001155901">
    <property type="component" value="Unassembled WGS sequence"/>
</dbReference>
<sequence length="485" mass="51742">MKTQIKPKVLLLSIVVAAILPGCASFKGIGSDHHIASPGTYQSAQALPDEHGNWPAADWASHYGDAQLPALIAEALKNNPTLEQARARVAAAAAVSDGTRAASGPKVNLDASITRQQYTSNALVPPPVASSWQTENKAVLSASYELDVWGKHKAAESAAVSRLMLAEAEKEKVKLTLSTAIARAYNELARLYWQRDLAGDDIAQRQQLRQLSIARARSGLDTEVEPQNANRVLAGSQASLAALDGQILDVRYQLGALLGAGPDRGLQITRPQLAEDAAPRDRLPDNLPADLVARRPDITVARWRVDATTQDIKVAKAEFYPDINLGAAIGLDAFGFGRFLDASSRTISAGPALHLPIFDSGALRAQLKGRYADFDQAVAAYNQTLVGALSDVATQIARVRSTDAQLLDAQAASDAAQRNWQLAASQYKAGLNTQQNLLQARVTVIATQQTLANLRMARRDQQIGLAAALGGGFGNPQPSQQPLIN</sequence>
<keyword evidence="13" id="KW-1185">Reference proteome</keyword>
<feature type="signal peptide" evidence="9">
    <location>
        <begin position="1"/>
        <end position="24"/>
    </location>
</feature>
<dbReference type="EMBL" id="JAHTGR010000042">
    <property type="protein sequence ID" value="MBV6325640.1"/>
    <property type="molecule type" value="Genomic_DNA"/>
</dbReference>
<keyword evidence="7 9" id="KW-0564">Palmitate</keyword>
<evidence type="ECO:0000256" key="4">
    <source>
        <dbReference type="ARBA" id="ARBA00022692"/>
    </source>
</evidence>
<keyword evidence="5 9" id="KW-0732">Signal</keyword>
<proteinExistence type="inferred from homology"/>
<keyword evidence="8 9" id="KW-0449">Lipoprotein</keyword>
<dbReference type="EMBL" id="JALJZU010000032">
    <property type="protein sequence ID" value="MCP2012786.1"/>
    <property type="molecule type" value="Genomic_DNA"/>
</dbReference>
<keyword evidence="3 9" id="KW-1134">Transmembrane beta strand</keyword>
<comment type="similarity">
    <text evidence="2 9">Belongs to the outer membrane factor (OMF) (TC 1.B.17) family.</text>
</comment>
<evidence type="ECO:0000313" key="13">
    <source>
        <dbReference type="Proteomes" id="UP001162889"/>
    </source>
</evidence>
<evidence type="ECO:0000256" key="5">
    <source>
        <dbReference type="ARBA" id="ARBA00022729"/>
    </source>
</evidence>
<keyword evidence="6 9" id="KW-0472">Membrane</keyword>
<dbReference type="RefSeq" id="WP_217946551.1">
    <property type="nucleotide sequence ID" value="NZ_JAHTGR010000042.1"/>
</dbReference>